<dbReference type="EnsemblPlants" id="KEH19043">
    <property type="protein sequence ID" value="KEH19043"/>
    <property type="gene ID" value="MTR_8g036110"/>
</dbReference>
<gene>
    <name evidence="1" type="ordered locus">MTR_8g036110</name>
</gene>
<evidence type="ECO:0000313" key="1">
    <source>
        <dbReference type="EMBL" id="KEH19043.1"/>
    </source>
</evidence>
<reference evidence="1 3" key="1">
    <citation type="journal article" date="2011" name="Nature">
        <title>The Medicago genome provides insight into the evolution of rhizobial symbioses.</title>
        <authorList>
            <person name="Young N.D."/>
            <person name="Debelle F."/>
            <person name="Oldroyd G.E."/>
            <person name="Geurts R."/>
            <person name="Cannon S.B."/>
            <person name="Udvardi M.K."/>
            <person name="Benedito V.A."/>
            <person name="Mayer K.F."/>
            <person name="Gouzy J."/>
            <person name="Schoof H."/>
            <person name="Van de Peer Y."/>
            <person name="Proost S."/>
            <person name="Cook D.R."/>
            <person name="Meyers B.C."/>
            <person name="Spannagl M."/>
            <person name="Cheung F."/>
            <person name="De Mita S."/>
            <person name="Krishnakumar V."/>
            <person name="Gundlach H."/>
            <person name="Zhou S."/>
            <person name="Mudge J."/>
            <person name="Bharti A.K."/>
            <person name="Murray J.D."/>
            <person name="Naoumkina M.A."/>
            <person name="Rosen B."/>
            <person name="Silverstein K.A."/>
            <person name="Tang H."/>
            <person name="Rombauts S."/>
            <person name="Zhao P.X."/>
            <person name="Zhou P."/>
            <person name="Barbe V."/>
            <person name="Bardou P."/>
            <person name="Bechner M."/>
            <person name="Bellec A."/>
            <person name="Berger A."/>
            <person name="Berges H."/>
            <person name="Bidwell S."/>
            <person name="Bisseling T."/>
            <person name="Choisne N."/>
            <person name="Couloux A."/>
            <person name="Denny R."/>
            <person name="Deshpande S."/>
            <person name="Dai X."/>
            <person name="Doyle J.J."/>
            <person name="Dudez A.M."/>
            <person name="Farmer A.D."/>
            <person name="Fouteau S."/>
            <person name="Franken C."/>
            <person name="Gibelin C."/>
            <person name="Gish J."/>
            <person name="Goldstein S."/>
            <person name="Gonzalez A.J."/>
            <person name="Green P.J."/>
            <person name="Hallab A."/>
            <person name="Hartog M."/>
            <person name="Hua A."/>
            <person name="Humphray S.J."/>
            <person name="Jeong D.H."/>
            <person name="Jing Y."/>
            <person name="Jocker A."/>
            <person name="Kenton S.M."/>
            <person name="Kim D.J."/>
            <person name="Klee K."/>
            <person name="Lai H."/>
            <person name="Lang C."/>
            <person name="Lin S."/>
            <person name="Macmil S.L."/>
            <person name="Magdelenat G."/>
            <person name="Matthews L."/>
            <person name="McCorrison J."/>
            <person name="Monaghan E.L."/>
            <person name="Mun J.H."/>
            <person name="Najar F.Z."/>
            <person name="Nicholson C."/>
            <person name="Noirot C."/>
            <person name="O'Bleness M."/>
            <person name="Paule C.R."/>
            <person name="Poulain J."/>
            <person name="Prion F."/>
            <person name="Qin B."/>
            <person name="Qu C."/>
            <person name="Retzel E.F."/>
            <person name="Riddle C."/>
            <person name="Sallet E."/>
            <person name="Samain S."/>
            <person name="Samson N."/>
            <person name="Sanders I."/>
            <person name="Saurat O."/>
            <person name="Scarpelli C."/>
            <person name="Schiex T."/>
            <person name="Segurens B."/>
            <person name="Severin A.J."/>
            <person name="Sherrier D.J."/>
            <person name="Shi R."/>
            <person name="Sims S."/>
            <person name="Singer S.R."/>
            <person name="Sinharoy S."/>
            <person name="Sterck L."/>
            <person name="Viollet A."/>
            <person name="Wang B.B."/>
            <person name="Wang K."/>
            <person name="Wang M."/>
            <person name="Wang X."/>
            <person name="Warfsmann J."/>
            <person name="Weissenbach J."/>
            <person name="White D.D."/>
            <person name="White J.D."/>
            <person name="Wiley G.B."/>
            <person name="Wincker P."/>
            <person name="Xing Y."/>
            <person name="Yang L."/>
            <person name="Yao Z."/>
            <person name="Ying F."/>
            <person name="Zhai J."/>
            <person name="Zhou L."/>
            <person name="Zuber A."/>
            <person name="Denarie J."/>
            <person name="Dixon R.A."/>
            <person name="May G.D."/>
            <person name="Schwartz D.C."/>
            <person name="Rogers J."/>
            <person name="Quetier F."/>
            <person name="Town C.D."/>
            <person name="Roe B.A."/>
        </authorList>
    </citation>
    <scope>NUCLEOTIDE SEQUENCE [LARGE SCALE GENOMIC DNA]</scope>
    <source>
        <strain evidence="1">A17</strain>
        <strain evidence="2 3">cv. Jemalong A17</strain>
    </source>
</reference>
<evidence type="ECO:0000313" key="2">
    <source>
        <dbReference type="EnsemblPlants" id="KEH19043"/>
    </source>
</evidence>
<organism evidence="1 3">
    <name type="scientific">Medicago truncatula</name>
    <name type="common">Barrel medic</name>
    <name type="synonym">Medicago tribuloides</name>
    <dbReference type="NCBI Taxonomy" id="3880"/>
    <lineage>
        <taxon>Eukaryota</taxon>
        <taxon>Viridiplantae</taxon>
        <taxon>Streptophyta</taxon>
        <taxon>Embryophyta</taxon>
        <taxon>Tracheophyta</taxon>
        <taxon>Spermatophyta</taxon>
        <taxon>Magnoliopsida</taxon>
        <taxon>eudicotyledons</taxon>
        <taxon>Gunneridae</taxon>
        <taxon>Pentapetalae</taxon>
        <taxon>rosids</taxon>
        <taxon>fabids</taxon>
        <taxon>Fabales</taxon>
        <taxon>Fabaceae</taxon>
        <taxon>Papilionoideae</taxon>
        <taxon>50 kb inversion clade</taxon>
        <taxon>NPAAA clade</taxon>
        <taxon>Hologalegina</taxon>
        <taxon>IRL clade</taxon>
        <taxon>Trifolieae</taxon>
        <taxon>Medicago</taxon>
    </lineage>
</organism>
<accession>A0A072TQC3</accession>
<proteinExistence type="predicted"/>
<evidence type="ECO:0000313" key="3">
    <source>
        <dbReference type="Proteomes" id="UP000002051"/>
    </source>
</evidence>
<dbReference type="HOGENOM" id="CLU_3017338_0_0_1"/>
<reference evidence="1 3" key="2">
    <citation type="journal article" date="2014" name="BMC Genomics">
        <title>An improved genome release (version Mt4.0) for the model legume Medicago truncatula.</title>
        <authorList>
            <person name="Tang H."/>
            <person name="Krishnakumar V."/>
            <person name="Bidwell S."/>
            <person name="Rosen B."/>
            <person name="Chan A."/>
            <person name="Zhou S."/>
            <person name="Gentzbittel L."/>
            <person name="Childs K.L."/>
            <person name="Yandell M."/>
            <person name="Gundlach H."/>
            <person name="Mayer K.F."/>
            <person name="Schwartz D.C."/>
            <person name="Town C.D."/>
        </authorList>
    </citation>
    <scope>GENOME REANNOTATION</scope>
    <source>
        <strain evidence="1">A17</strain>
        <strain evidence="2 3">cv. Jemalong A17</strain>
    </source>
</reference>
<reference evidence="2" key="3">
    <citation type="submission" date="2015-04" db="UniProtKB">
        <authorList>
            <consortium name="EnsemblPlants"/>
        </authorList>
    </citation>
    <scope>IDENTIFICATION</scope>
    <source>
        <strain evidence="2">cv. Jemalong A17</strain>
    </source>
</reference>
<keyword evidence="3" id="KW-1185">Reference proteome</keyword>
<dbReference type="AlphaFoldDB" id="A0A072TQC3"/>
<dbReference type="Proteomes" id="UP000002051">
    <property type="component" value="Chromosome 8"/>
</dbReference>
<dbReference type="EMBL" id="CM001224">
    <property type="protein sequence ID" value="KEH19043.1"/>
    <property type="molecule type" value="Genomic_DNA"/>
</dbReference>
<name>A0A072TQC3_MEDTR</name>
<protein>
    <submittedName>
        <fullName evidence="1 2">Uncharacterized protein</fullName>
    </submittedName>
</protein>
<sequence>MQGCCLEYLMIRILQSAFRKTWKKKGGGGSSDAPEGICNTNKMLQFGTKAIAKRVG</sequence>